<evidence type="ECO:0000256" key="2">
    <source>
        <dbReference type="ARBA" id="ARBA00022475"/>
    </source>
</evidence>
<dbReference type="Pfam" id="PF13231">
    <property type="entry name" value="PMT_2"/>
    <property type="match status" value="1"/>
</dbReference>
<dbReference type="InterPro" id="IPR050297">
    <property type="entry name" value="LipidA_mod_glycosyltrf_83"/>
</dbReference>
<evidence type="ECO:0000256" key="6">
    <source>
        <dbReference type="ARBA" id="ARBA00022989"/>
    </source>
</evidence>
<reference evidence="11 12" key="1">
    <citation type="submission" date="2019-02" db="EMBL/GenBank/DDBJ databases">
        <title>Deep-cultivation of Planctomycetes and their phenomic and genomic characterization uncovers novel biology.</title>
        <authorList>
            <person name="Wiegand S."/>
            <person name="Jogler M."/>
            <person name="Boedeker C."/>
            <person name="Pinto D."/>
            <person name="Vollmers J."/>
            <person name="Rivas-Marin E."/>
            <person name="Kohn T."/>
            <person name="Peeters S.H."/>
            <person name="Heuer A."/>
            <person name="Rast P."/>
            <person name="Oberbeckmann S."/>
            <person name="Bunk B."/>
            <person name="Jeske O."/>
            <person name="Meyerdierks A."/>
            <person name="Storesund J.E."/>
            <person name="Kallscheuer N."/>
            <person name="Luecker S."/>
            <person name="Lage O.M."/>
            <person name="Pohl T."/>
            <person name="Merkel B.J."/>
            <person name="Hornburger P."/>
            <person name="Mueller R.-W."/>
            <person name="Bruemmer F."/>
            <person name="Labrenz M."/>
            <person name="Spormann A.M."/>
            <person name="Op den Camp H."/>
            <person name="Overmann J."/>
            <person name="Amann R."/>
            <person name="Jetten M.S.M."/>
            <person name="Mascher T."/>
            <person name="Medema M.H."/>
            <person name="Devos D.P."/>
            <person name="Kaster A.-K."/>
            <person name="Ovreas L."/>
            <person name="Rohde M."/>
            <person name="Galperin M.Y."/>
            <person name="Jogler C."/>
        </authorList>
    </citation>
    <scope>NUCLEOTIDE SEQUENCE [LARGE SCALE GENOMIC DNA]</scope>
    <source>
        <strain evidence="11 12">K22_7</strain>
    </source>
</reference>
<feature type="transmembrane region" description="Helical" evidence="9">
    <location>
        <begin position="291"/>
        <end position="310"/>
    </location>
</feature>
<dbReference type="KEGG" id="rlc:K227x_00280"/>
<keyword evidence="12" id="KW-1185">Reference proteome</keyword>
<dbReference type="GO" id="GO:0005886">
    <property type="term" value="C:plasma membrane"/>
    <property type="evidence" value="ECO:0007669"/>
    <property type="project" value="UniProtKB-SubCell"/>
</dbReference>
<evidence type="ECO:0000256" key="8">
    <source>
        <dbReference type="SAM" id="MobiDB-lite"/>
    </source>
</evidence>
<dbReference type="Proteomes" id="UP000318538">
    <property type="component" value="Chromosome"/>
</dbReference>
<evidence type="ECO:0000256" key="7">
    <source>
        <dbReference type="ARBA" id="ARBA00023136"/>
    </source>
</evidence>
<evidence type="ECO:0000313" key="11">
    <source>
        <dbReference type="EMBL" id="QDT01661.1"/>
    </source>
</evidence>
<dbReference type="PANTHER" id="PTHR33908">
    <property type="entry name" value="MANNOSYLTRANSFERASE YKCB-RELATED"/>
    <property type="match status" value="1"/>
</dbReference>
<name>A0A517N3E4_9BACT</name>
<feature type="transmembrane region" description="Helical" evidence="9">
    <location>
        <begin position="342"/>
        <end position="358"/>
    </location>
</feature>
<feature type="transmembrane region" description="Helical" evidence="9">
    <location>
        <begin position="109"/>
        <end position="137"/>
    </location>
</feature>
<dbReference type="GO" id="GO:0016763">
    <property type="term" value="F:pentosyltransferase activity"/>
    <property type="evidence" value="ECO:0007669"/>
    <property type="project" value="TreeGrafter"/>
</dbReference>
<keyword evidence="6 9" id="KW-1133">Transmembrane helix</keyword>
<dbReference type="AlphaFoldDB" id="A0A517N3E4"/>
<feature type="transmembrane region" description="Helical" evidence="9">
    <location>
        <begin position="365"/>
        <end position="384"/>
    </location>
</feature>
<dbReference type="RefSeq" id="WP_218933654.1">
    <property type="nucleotide sequence ID" value="NZ_CP036525.1"/>
</dbReference>
<evidence type="ECO:0000313" key="12">
    <source>
        <dbReference type="Proteomes" id="UP000318538"/>
    </source>
</evidence>
<keyword evidence="4" id="KW-0808">Transferase</keyword>
<evidence type="ECO:0000256" key="3">
    <source>
        <dbReference type="ARBA" id="ARBA00022676"/>
    </source>
</evidence>
<keyword evidence="3" id="KW-0328">Glycosyltransferase</keyword>
<feature type="domain" description="Glycosyltransferase RgtA/B/C/D-like" evidence="10">
    <location>
        <begin position="84"/>
        <end position="239"/>
    </location>
</feature>
<proteinExistence type="predicted"/>
<keyword evidence="7 9" id="KW-0472">Membrane</keyword>
<dbReference type="GO" id="GO:0009103">
    <property type="term" value="P:lipopolysaccharide biosynthetic process"/>
    <property type="evidence" value="ECO:0007669"/>
    <property type="project" value="UniProtKB-ARBA"/>
</dbReference>
<feature type="transmembrane region" description="Helical" evidence="9">
    <location>
        <begin position="225"/>
        <end position="244"/>
    </location>
</feature>
<feature type="transmembrane region" description="Helical" evidence="9">
    <location>
        <begin position="317"/>
        <end position="336"/>
    </location>
</feature>
<feature type="region of interest" description="Disordered" evidence="8">
    <location>
        <begin position="494"/>
        <end position="517"/>
    </location>
</feature>
<keyword evidence="2" id="KW-1003">Cell membrane</keyword>
<gene>
    <name evidence="11" type="ORF">K227x_00280</name>
</gene>
<evidence type="ECO:0000256" key="1">
    <source>
        <dbReference type="ARBA" id="ARBA00004651"/>
    </source>
</evidence>
<feature type="transmembrane region" description="Helical" evidence="9">
    <location>
        <begin position="18"/>
        <end position="35"/>
    </location>
</feature>
<evidence type="ECO:0000259" key="10">
    <source>
        <dbReference type="Pfam" id="PF13231"/>
    </source>
</evidence>
<dbReference type="EMBL" id="CP036525">
    <property type="protein sequence ID" value="QDT01661.1"/>
    <property type="molecule type" value="Genomic_DNA"/>
</dbReference>
<organism evidence="11 12">
    <name type="scientific">Rubripirellula lacrimiformis</name>
    <dbReference type="NCBI Taxonomy" id="1930273"/>
    <lineage>
        <taxon>Bacteria</taxon>
        <taxon>Pseudomonadati</taxon>
        <taxon>Planctomycetota</taxon>
        <taxon>Planctomycetia</taxon>
        <taxon>Pirellulales</taxon>
        <taxon>Pirellulaceae</taxon>
        <taxon>Rubripirellula</taxon>
    </lineage>
</organism>
<evidence type="ECO:0000256" key="4">
    <source>
        <dbReference type="ARBA" id="ARBA00022679"/>
    </source>
</evidence>
<protein>
    <recommendedName>
        <fullName evidence="10">Glycosyltransferase RgtA/B/C/D-like domain-containing protein</fullName>
    </recommendedName>
</protein>
<dbReference type="InterPro" id="IPR038731">
    <property type="entry name" value="RgtA/B/C-like"/>
</dbReference>
<sequence>MTGMDPQPSSPRRVSWRWVWLPIIVFGLLRLPTVVHSPGMQDEQWFAVPGWTVWNEGVPRIPYVPTRNRDTLFQDADQCLMALPPALFYVQAPFHAIFPPGYATSRAPLFLAALLTIAITFGLAQSLGASTASATLVATLMAMCRPLMFTGTTVRPDLLSAVCGWICLLLLWRHLRSGQLSPLVAGGFVCGLGGLFHPFALVFAIQAGAVILMARSTIALKLKRWSIFGVACLAAVAMWLPLIVKYPNEFRSQFFANVLDRAGPGLPARLIWPWPALRHHAQLVYEFAGGWQMAFFAIALVAASVMAFGGRPRRESWGLLAMLGSSVFLTAVVAGIHPTKGYWIYPCVWILAGLAIAIDRFRSKPAMVIAAGLMIAWMLPGGGLRTTGLYWTHWGDAKFHGPKFIHGVLDELPTEGLFLADLSYVYDVYLSGRDTMLCQERELYWGDRDLKYEAILLAWEGEDAGWADQYDAVLSKTYGSRELPQTCFVDVFVPRSPTDRSGGDQPETSVAEDSDHE</sequence>
<comment type="subcellular location">
    <subcellularLocation>
        <location evidence="1">Cell membrane</location>
        <topology evidence="1">Multi-pass membrane protein</topology>
    </subcellularLocation>
</comment>
<dbReference type="PANTHER" id="PTHR33908:SF11">
    <property type="entry name" value="MEMBRANE PROTEIN"/>
    <property type="match status" value="1"/>
</dbReference>
<evidence type="ECO:0000256" key="5">
    <source>
        <dbReference type="ARBA" id="ARBA00022692"/>
    </source>
</evidence>
<evidence type="ECO:0000256" key="9">
    <source>
        <dbReference type="SAM" id="Phobius"/>
    </source>
</evidence>
<accession>A0A517N3E4</accession>
<keyword evidence="5 9" id="KW-0812">Transmembrane</keyword>
<feature type="transmembrane region" description="Helical" evidence="9">
    <location>
        <begin position="158"/>
        <end position="175"/>
    </location>
</feature>